<dbReference type="RefSeq" id="WP_067687374.1">
    <property type="nucleotide sequence ID" value="NZ_LLZH01000048.1"/>
</dbReference>
<evidence type="ECO:0008006" key="3">
    <source>
        <dbReference type="Google" id="ProtNLM"/>
    </source>
</evidence>
<name>A0A0X3V4C3_9ACTN</name>
<organism evidence="1 2">
    <name type="scientific">Actinoplanes awajinensis subsp. mycoplanecinus</name>
    <dbReference type="NCBI Taxonomy" id="135947"/>
    <lineage>
        <taxon>Bacteria</taxon>
        <taxon>Bacillati</taxon>
        <taxon>Actinomycetota</taxon>
        <taxon>Actinomycetes</taxon>
        <taxon>Micromonosporales</taxon>
        <taxon>Micromonosporaceae</taxon>
        <taxon>Actinoplanes</taxon>
    </lineage>
</organism>
<dbReference type="InterPro" id="IPR036689">
    <property type="entry name" value="ESAT-6-like_sf"/>
</dbReference>
<evidence type="ECO:0000313" key="1">
    <source>
        <dbReference type="EMBL" id="KUL39518.1"/>
    </source>
</evidence>
<dbReference type="AlphaFoldDB" id="A0A0X3V4C3"/>
<sequence length="97" mass="10502">MPDYRVNSDETASTSQALLNDFSQLQDKLTEVKGKISALLANGYSTPAAQQKFSPFFDEFAKGFDQVNQGLQGIGQYVKAVGDAFSQTDDQLGSNLS</sequence>
<proteinExistence type="predicted"/>
<comment type="caution">
    <text evidence="1">The sequence shown here is derived from an EMBL/GenBank/DDBJ whole genome shotgun (WGS) entry which is preliminary data.</text>
</comment>
<gene>
    <name evidence="1" type="ORF">ADL15_09675</name>
</gene>
<accession>A0A0X3V4C3</accession>
<dbReference type="EMBL" id="LLZH01000048">
    <property type="protein sequence ID" value="KUL39518.1"/>
    <property type="molecule type" value="Genomic_DNA"/>
</dbReference>
<dbReference type="SUPFAM" id="SSF140453">
    <property type="entry name" value="EsxAB dimer-like"/>
    <property type="match status" value="1"/>
</dbReference>
<protein>
    <recommendedName>
        <fullName evidence="3">TIGR04197 family type VII secretion effector</fullName>
    </recommendedName>
</protein>
<keyword evidence="2" id="KW-1185">Reference proteome</keyword>
<dbReference type="OrthoDB" id="3382718at2"/>
<evidence type="ECO:0000313" key="2">
    <source>
        <dbReference type="Proteomes" id="UP000053244"/>
    </source>
</evidence>
<dbReference type="Pfam" id="PF06013">
    <property type="entry name" value="WXG100"/>
    <property type="match status" value="1"/>
</dbReference>
<dbReference type="Gene3D" id="1.10.287.1060">
    <property type="entry name" value="ESAT-6-like"/>
    <property type="match status" value="1"/>
</dbReference>
<reference evidence="1 2" key="1">
    <citation type="submission" date="2015-10" db="EMBL/GenBank/DDBJ databases">
        <authorList>
            <person name="Gilbert D.G."/>
        </authorList>
    </citation>
    <scope>NUCLEOTIDE SEQUENCE [LARGE SCALE GENOMIC DNA]</scope>
    <source>
        <strain evidence="1 2">NRRL B-16712</strain>
    </source>
</reference>
<dbReference type="Proteomes" id="UP000053244">
    <property type="component" value="Unassembled WGS sequence"/>
</dbReference>
<dbReference type="InterPro" id="IPR010310">
    <property type="entry name" value="T7SS_ESAT-6-like"/>
</dbReference>